<dbReference type="InterPro" id="IPR006316">
    <property type="entry name" value="Trp_synth_b-like"/>
</dbReference>
<evidence type="ECO:0000256" key="5">
    <source>
        <dbReference type="ARBA" id="ARBA00011270"/>
    </source>
</evidence>
<evidence type="ECO:0000256" key="2">
    <source>
        <dbReference type="ARBA" id="ARBA00002786"/>
    </source>
</evidence>
<protein>
    <recommendedName>
        <fullName evidence="12">Tryptophan synthase beta chain</fullName>
        <ecNumber evidence="12">4.2.1.20</ecNumber>
    </recommendedName>
</protein>
<evidence type="ECO:0000256" key="9">
    <source>
        <dbReference type="ARBA" id="ARBA00023141"/>
    </source>
</evidence>
<comment type="catalytic activity">
    <reaction evidence="11 12">
        <text>(1S,2R)-1-C-(indol-3-yl)glycerol 3-phosphate + L-serine = D-glyceraldehyde 3-phosphate + L-tryptophan + H2O</text>
        <dbReference type="Rhea" id="RHEA:10532"/>
        <dbReference type="ChEBI" id="CHEBI:15377"/>
        <dbReference type="ChEBI" id="CHEBI:33384"/>
        <dbReference type="ChEBI" id="CHEBI:57912"/>
        <dbReference type="ChEBI" id="CHEBI:58866"/>
        <dbReference type="ChEBI" id="CHEBI:59776"/>
        <dbReference type="EC" id="4.2.1.20"/>
    </reaction>
</comment>
<dbReference type="Proteomes" id="UP000657075">
    <property type="component" value="Unassembled WGS sequence"/>
</dbReference>
<dbReference type="InterPro" id="IPR036052">
    <property type="entry name" value="TrpB-like_PALP_sf"/>
</dbReference>
<comment type="subunit">
    <text evidence="5 12">Tetramer of two alpha and two beta chains.</text>
</comment>
<dbReference type="GO" id="GO:0004834">
    <property type="term" value="F:tryptophan synthase activity"/>
    <property type="evidence" value="ECO:0007669"/>
    <property type="project" value="UniProtKB-UniRule"/>
</dbReference>
<dbReference type="OrthoDB" id="371827at2157"/>
<reference evidence="15" key="1">
    <citation type="journal article" date="2014" name="Int. J. Syst. Evol. Microbiol.">
        <title>Complete genome sequence of Corynebacterium casei LMG S-19264T (=DSM 44701T), isolated from a smear-ripened cheese.</title>
        <authorList>
            <consortium name="US DOE Joint Genome Institute (JGI-PGF)"/>
            <person name="Walter F."/>
            <person name="Albersmeier A."/>
            <person name="Kalinowski J."/>
            <person name="Ruckert C."/>
        </authorList>
    </citation>
    <scope>NUCLEOTIDE SEQUENCE</scope>
    <source>
        <strain evidence="15">JCM 11219</strain>
    </source>
</reference>
<evidence type="ECO:0000256" key="3">
    <source>
        <dbReference type="ARBA" id="ARBA00004733"/>
    </source>
</evidence>
<dbReference type="RefSeq" id="WP_188602926.1">
    <property type="nucleotide sequence ID" value="NZ_AP026830.1"/>
</dbReference>
<reference evidence="14" key="4">
    <citation type="journal article" date="2023" name="Microbiol. Resour. Announc.">
        <title>Complete Genome Sequence of Vulcanisaeta souniana Strain IC-059, a Hyperthermophilic Archaeon Isolated from Hot Spring Water in Japan.</title>
        <authorList>
            <person name="Kato S."/>
            <person name="Itoh T."/>
            <person name="Wu L."/>
            <person name="Ma J."/>
            <person name="Ohkuma M."/>
        </authorList>
    </citation>
    <scope>NUCLEOTIDE SEQUENCE</scope>
    <source>
        <strain evidence="14">JCM 11219</strain>
    </source>
</reference>
<keyword evidence="17" id="KW-1185">Reference proteome</keyword>
<dbReference type="Gene3D" id="3.40.50.1100">
    <property type="match status" value="2"/>
</dbReference>
<accession>A0A830EIK5</accession>
<dbReference type="NCBIfam" id="NF009057">
    <property type="entry name" value="PRK12391.1"/>
    <property type="match status" value="1"/>
</dbReference>
<comment type="pathway">
    <text evidence="3 12">Amino-acid biosynthesis; L-tryptophan biosynthesis; L-tryptophan from chorismate: step 5/5.</text>
</comment>
<dbReference type="InterPro" id="IPR006653">
    <property type="entry name" value="Trp_synth_b_CS"/>
</dbReference>
<dbReference type="GO" id="GO:0052684">
    <property type="term" value="F:L-serine hydro-lyase (adding indole, L-tryptophan-forming) activity"/>
    <property type="evidence" value="ECO:0007669"/>
    <property type="project" value="TreeGrafter"/>
</dbReference>
<dbReference type="InterPro" id="IPR001926">
    <property type="entry name" value="TrpB-like_PALP"/>
</dbReference>
<dbReference type="PANTHER" id="PTHR48077:SF6">
    <property type="entry name" value="TRYPTOPHAN SYNTHASE"/>
    <property type="match status" value="1"/>
</dbReference>
<evidence type="ECO:0000313" key="17">
    <source>
        <dbReference type="Proteomes" id="UP001060771"/>
    </source>
</evidence>
<keyword evidence="9 12" id="KW-0057">Aromatic amino acid biosynthesis</keyword>
<reference evidence="15" key="2">
    <citation type="submission" date="2020-09" db="EMBL/GenBank/DDBJ databases">
        <authorList>
            <person name="Sun Q."/>
            <person name="Ohkuma M."/>
        </authorList>
    </citation>
    <scope>NUCLEOTIDE SEQUENCE</scope>
    <source>
        <strain evidence="15">JCM 11219</strain>
    </source>
</reference>
<dbReference type="PANTHER" id="PTHR48077">
    <property type="entry name" value="TRYPTOPHAN SYNTHASE-RELATED"/>
    <property type="match status" value="1"/>
</dbReference>
<reference evidence="17" key="3">
    <citation type="submission" date="2022-09" db="EMBL/GenBank/DDBJ databases">
        <title>Complete genome sequence of Vulcanisaeta souniana.</title>
        <authorList>
            <person name="Kato S."/>
            <person name="Itoh T."/>
            <person name="Ohkuma M."/>
        </authorList>
    </citation>
    <scope>NUCLEOTIDE SEQUENCE [LARGE SCALE GENOMIC DNA]</scope>
    <source>
        <strain evidence="17">JCM 11219</strain>
    </source>
</reference>
<evidence type="ECO:0000313" key="16">
    <source>
        <dbReference type="Proteomes" id="UP000657075"/>
    </source>
</evidence>
<evidence type="ECO:0000256" key="1">
    <source>
        <dbReference type="ARBA" id="ARBA00001933"/>
    </source>
</evidence>
<comment type="similarity">
    <text evidence="4 12">Belongs to the TrpB family.</text>
</comment>
<dbReference type="GO" id="GO:0005737">
    <property type="term" value="C:cytoplasm"/>
    <property type="evidence" value="ECO:0007669"/>
    <property type="project" value="TreeGrafter"/>
</dbReference>
<dbReference type="GeneID" id="76206997"/>
<evidence type="ECO:0000256" key="7">
    <source>
        <dbReference type="ARBA" id="ARBA00022822"/>
    </source>
</evidence>
<keyword evidence="8 12" id="KW-0663">Pyridoxal phosphate</keyword>
<evidence type="ECO:0000256" key="6">
    <source>
        <dbReference type="ARBA" id="ARBA00022605"/>
    </source>
</evidence>
<organism evidence="15 16">
    <name type="scientific">Vulcanisaeta souniana JCM 11219</name>
    <dbReference type="NCBI Taxonomy" id="1293586"/>
    <lineage>
        <taxon>Archaea</taxon>
        <taxon>Thermoproteota</taxon>
        <taxon>Thermoprotei</taxon>
        <taxon>Thermoproteales</taxon>
        <taxon>Thermoproteaceae</taxon>
        <taxon>Vulcanisaeta</taxon>
    </lineage>
</organism>
<evidence type="ECO:0000256" key="8">
    <source>
        <dbReference type="ARBA" id="ARBA00022898"/>
    </source>
</evidence>
<comment type="cofactor">
    <cofactor evidence="1 12">
        <name>pyridoxal 5'-phosphate</name>
        <dbReference type="ChEBI" id="CHEBI:597326"/>
    </cofactor>
</comment>
<keyword evidence="6 12" id="KW-0028">Amino-acid biosynthesis</keyword>
<dbReference type="InterPro" id="IPR023026">
    <property type="entry name" value="Trp_synth_beta/beta-like"/>
</dbReference>
<evidence type="ECO:0000256" key="12">
    <source>
        <dbReference type="HAMAP-Rule" id="MF_00133"/>
    </source>
</evidence>
<gene>
    <name evidence="12" type="primary">trpB</name>
    <name evidence="15" type="ORF">GCM10007112_09670</name>
    <name evidence="14" type="ORF">Vsou_14490</name>
</gene>
<dbReference type="PIRSF" id="PIRSF001413">
    <property type="entry name" value="Trp_syn_beta"/>
    <property type="match status" value="1"/>
</dbReference>
<evidence type="ECO:0000256" key="10">
    <source>
        <dbReference type="ARBA" id="ARBA00023239"/>
    </source>
</evidence>
<dbReference type="PROSITE" id="PS00168">
    <property type="entry name" value="TRP_SYNTHASE_BETA"/>
    <property type="match status" value="1"/>
</dbReference>
<feature type="domain" description="Tryptophan synthase beta chain-like PALP" evidence="13">
    <location>
        <begin position="67"/>
        <end position="400"/>
    </location>
</feature>
<dbReference type="SUPFAM" id="SSF53686">
    <property type="entry name" value="Tryptophan synthase beta subunit-like PLP-dependent enzymes"/>
    <property type="match status" value="1"/>
</dbReference>
<sequence length="413" mass="45490">MNVPHYWYNINVDLLRPLPPPIDPYEADSRIALLMRILPSELLDQEFTPLRYVPIPEEIRELYERMGRPTPFKRAYGLERVLGNGVRIYYKFEGALPAGSHKLNTAIPQVYYAIKDNAKEVVTETGAGQWGLAVSLAAALLGVKATVFMTRNSYLNKTQRVLFMRTYGADVYPSPSELTKYGREAIKARPDHPGSLGLAITEAIDFTLMGEGRKYIPGSVLGFVVLHQTVIGQEVLQQMPEEPDLVIGCVGGGSNFSGFSFPMIGARLRNEGFEKTRFLAVESKAAPKLTSGRYTYDFPDTGGLLPMVKMLTLGHDYVPPPTHAAGLRYHGAAPSLSMLVKEGVVEARAYGQEEVMEAARLFARTEGIIPAPESAHAIKAAIDEARRMPKGSVIFFNLSGHGLLDVDAYGNTR</sequence>
<dbReference type="EC" id="4.2.1.20" evidence="12"/>
<dbReference type="GO" id="GO:0030170">
    <property type="term" value="F:pyridoxal phosphate binding"/>
    <property type="evidence" value="ECO:0007669"/>
    <property type="project" value="InterPro"/>
</dbReference>
<dbReference type="EMBL" id="AP026830">
    <property type="protein sequence ID" value="BDR92356.1"/>
    <property type="molecule type" value="Genomic_DNA"/>
</dbReference>
<dbReference type="HAMAP" id="MF_00133">
    <property type="entry name" value="Trp_synth_beta"/>
    <property type="match status" value="1"/>
</dbReference>
<comment type="function">
    <text evidence="2 12">The beta subunit is responsible for the synthesis of L-tryptophan from indole and L-serine.</text>
</comment>
<dbReference type="UniPathway" id="UPA00035">
    <property type="reaction ID" value="UER00044"/>
</dbReference>
<dbReference type="Proteomes" id="UP001060771">
    <property type="component" value="Chromosome"/>
</dbReference>
<feature type="modified residue" description="N6-(pyridoxal phosphate)lysine" evidence="12">
    <location>
        <position position="102"/>
    </location>
</feature>
<evidence type="ECO:0000256" key="11">
    <source>
        <dbReference type="ARBA" id="ARBA00049047"/>
    </source>
</evidence>
<dbReference type="EMBL" id="BMNM01000003">
    <property type="protein sequence ID" value="GGI74937.1"/>
    <property type="molecule type" value="Genomic_DNA"/>
</dbReference>
<evidence type="ECO:0000259" key="13">
    <source>
        <dbReference type="Pfam" id="PF00291"/>
    </source>
</evidence>
<dbReference type="NCBIfam" id="TIGR01415">
    <property type="entry name" value="trpB_rel"/>
    <property type="match status" value="1"/>
</dbReference>
<dbReference type="Pfam" id="PF00291">
    <property type="entry name" value="PALP"/>
    <property type="match status" value="1"/>
</dbReference>
<keyword evidence="7 12" id="KW-0822">Tryptophan biosynthesis</keyword>
<dbReference type="AlphaFoldDB" id="A0A830EIK5"/>
<dbReference type="PIRSF" id="PIRSF500824">
    <property type="entry name" value="TrpB_prok"/>
    <property type="match status" value="1"/>
</dbReference>
<name>A0A830EIK5_9CREN</name>
<evidence type="ECO:0000256" key="4">
    <source>
        <dbReference type="ARBA" id="ARBA00009982"/>
    </source>
</evidence>
<keyword evidence="10 12" id="KW-0456">Lyase</keyword>
<evidence type="ECO:0000313" key="14">
    <source>
        <dbReference type="EMBL" id="BDR92356.1"/>
    </source>
</evidence>
<proteinExistence type="inferred from homology"/>
<evidence type="ECO:0000313" key="15">
    <source>
        <dbReference type="EMBL" id="GGI74937.1"/>
    </source>
</evidence>